<dbReference type="Proteomes" id="UP000515728">
    <property type="component" value="Chromosome"/>
</dbReference>
<feature type="signal peptide" evidence="1">
    <location>
        <begin position="1"/>
        <end position="26"/>
    </location>
</feature>
<dbReference type="PROSITE" id="PS51257">
    <property type="entry name" value="PROKAR_LIPOPROTEIN"/>
    <property type="match status" value="1"/>
</dbReference>
<dbReference type="RefSeq" id="WP_185718644.1">
    <property type="nucleotide sequence ID" value="NZ_BAAAWI010000001.1"/>
</dbReference>
<protein>
    <recommendedName>
        <fullName evidence="4">SnoaL-like domain-containing protein</fullName>
    </recommendedName>
</protein>
<evidence type="ECO:0008006" key="4">
    <source>
        <dbReference type="Google" id="ProtNLM"/>
    </source>
</evidence>
<keyword evidence="1" id="KW-0732">Signal</keyword>
<reference evidence="2 3" key="1">
    <citation type="submission" date="2020-08" db="EMBL/GenBank/DDBJ databases">
        <authorList>
            <person name="Mo P."/>
        </authorList>
    </citation>
    <scope>NUCLEOTIDE SEQUENCE [LARGE SCALE GENOMIC DNA]</scope>
    <source>
        <strain evidence="2 3">CGMCC 4.1532</strain>
    </source>
</reference>
<accession>A0A7G7MGI1</accession>
<evidence type="ECO:0000256" key="1">
    <source>
        <dbReference type="SAM" id="SignalP"/>
    </source>
</evidence>
<dbReference type="AlphaFoldDB" id="A0A7G7MGI1"/>
<name>A0A7G7MGI1_9PSEU</name>
<evidence type="ECO:0000313" key="2">
    <source>
        <dbReference type="EMBL" id="QNG51892.1"/>
    </source>
</evidence>
<sequence>MTTSPRIAMLSSILTAALLTSCTATAPPVGTQPSTPSQDALLAYERYWSVSQEAFSAPSARDWTADLQGVASGSALDSLIDDVRNYADFPAHTEGAVTRSPTVGIATDDRVEIVDCVQLGDSRLIADATGEVLDDLANRAPRYRFRAEVVLHRDEWLVDRTEPALDELC</sequence>
<organism evidence="2 3">
    <name type="scientific">Pseudonocardia petroleophila</name>
    <dbReference type="NCBI Taxonomy" id="37331"/>
    <lineage>
        <taxon>Bacteria</taxon>
        <taxon>Bacillati</taxon>
        <taxon>Actinomycetota</taxon>
        <taxon>Actinomycetes</taxon>
        <taxon>Pseudonocardiales</taxon>
        <taxon>Pseudonocardiaceae</taxon>
        <taxon>Pseudonocardia</taxon>
    </lineage>
</organism>
<proteinExistence type="predicted"/>
<keyword evidence="3" id="KW-1185">Reference proteome</keyword>
<evidence type="ECO:0000313" key="3">
    <source>
        <dbReference type="Proteomes" id="UP000515728"/>
    </source>
</evidence>
<gene>
    <name evidence="2" type="ORF">H6H00_28000</name>
</gene>
<dbReference type="KEGG" id="ppel:H6H00_28000"/>
<feature type="chain" id="PRO_5028999622" description="SnoaL-like domain-containing protein" evidence="1">
    <location>
        <begin position="27"/>
        <end position="169"/>
    </location>
</feature>
<dbReference type="EMBL" id="CP060131">
    <property type="protein sequence ID" value="QNG51892.1"/>
    <property type="molecule type" value="Genomic_DNA"/>
</dbReference>